<dbReference type="OrthoDB" id="7029988at2"/>
<dbReference type="PATRIC" id="fig|226910.6.peg.2081"/>
<keyword evidence="2" id="KW-1185">Reference proteome</keyword>
<dbReference type="RefSeq" id="WP_040066174.1">
    <property type="nucleotide sequence ID" value="NZ_JXDG01000022.1"/>
</dbReference>
<accession>A0A0C2EZ22</accession>
<proteinExistence type="predicted"/>
<reference evidence="1 2" key="1">
    <citation type="submission" date="2015-01" db="EMBL/GenBank/DDBJ databases">
        <title>Complete genome of Pseudomonas batumici UCM B-321 producer of the batumin antibiotic with strong antistaphilococcal and potential anticancer activity.</title>
        <authorList>
            <person name="Klochko V.V."/>
            <person name="Zelena L.B."/>
            <person name="Elena K.A."/>
            <person name="Reva O.N."/>
        </authorList>
    </citation>
    <scope>NUCLEOTIDE SEQUENCE [LARGE SCALE GENOMIC DNA]</scope>
    <source>
        <strain evidence="1 2">UCM B-321</strain>
    </source>
</reference>
<evidence type="ECO:0000313" key="1">
    <source>
        <dbReference type="EMBL" id="KIH84093.1"/>
    </source>
</evidence>
<dbReference type="AlphaFoldDB" id="A0A0C2EZ22"/>
<gene>
    <name evidence="1" type="ORF">UCMB321_2093</name>
</gene>
<protein>
    <submittedName>
        <fullName evidence="1">Uncharacterized protein</fullName>
    </submittedName>
</protein>
<evidence type="ECO:0000313" key="2">
    <source>
        <dbReference type="Proteomes" id="UP000031535"/>
    </source>
</evidence>
<organism evidence="1 2">
    <name type="scientific">Pseudomonas batumici</name>
    <dbReference type="NCBI Taxonomy" id="226910"/>
    <lineage>
        <taxon>Bacteria</taxon>
        <taxon>Pseudomonadati</taxon>
        <taxon>Pseudomonadota</taxon>
        <taxon>Gammaproteobacteria</taxon>
        <taxon>Pseudomonadales</taxon>
        <taxon>Pseudomonadaceae</taxon>
        <taxon>Pseudomonas</taxon>
    </lineage>
</organism>
<comment type="caution">
    <text evidence="1">The sequence shown here is derived from an EMBL/GenBank/DDBJ whole genome shotgun (WGS) entry which is preliminary data.</text>
</comment>
<dbReference type="Proteomes" id="UP000031535">
    <property type="component" value="Unassembled WGS sequence"/>
</dbReference>
<sequence length="427" mass="49239">MKLATLLKALTAHVPVPGAKKTSADPFKQYFDKQAEIFCIGNIPLRIKQEARAIIEGRIGSTPRFDRSYIDSLQLTPEARAIFDVALQRLCRYTAKLIGDEPRKKKQPLYPWQCAVVFVPDTNFNAWVRLAHDERDNTALIFINIGVLVENLHRLHIAYATPGFMDMVMRDRLAPHVPPQADTGYLCTLSRNGRFVAIATEIAVKAAMLVIFHEYAHFLRGHLTYLRGELAHSGEIFEAPDPALPATEVLDDDLRRVIEMDADQKAGSFASTFWRMLDHPAVSPKDCQNEAFSMEIISAVLSNNLILGQYEFTDRYYSPLWRTQHILEYFWADFFSVDKTLPEAERQCQRTAISNEMYQLQFKLTSEHERVYAIMGWGEGLSFERVEREIEILLGEDKHRLENLQLRLIPYMPFNFFYQRHAAQTQY</sequence>
<dbReference type="EMBL" id="JXDG01000022">
    <property type="protein sequence ID" value="KIH84093.1"/>
    <property type="molecule type" value="Genomic_DNA"/>
</dbReference>
<name>A0A0C2EZ22_9PSED</name>